<evidence type="ECO:0000313" key="1">
    <source>
        <dbReference type="EMBL" id="PNR48264.1"/>
    </source>
</evidence>
<dbReference type="EnsemblPlants" id="Pp3c9_15262V3.1">
    <property type="protein sequence ID" value="PAC:32913484.CDS.1"/>
    <property type="gene ID" value="Pp3c9_15262"/>
</dbReference>
<dbReference type="PaxDb" id="3218-PP1S78_223V6.1"/>
<dbReference type="Gramene" id="Pp3c9_15262V3.1">
    <property type="protein sequence ID" value="PAC:32913484.CDS.1"/>
    <property type="gene ID" value="Pp3c9_15262"/>
</dbReference>
<dbReference type="InterPro" id="IPR011990">
    <property type="entry name" value="TPR-like_helical_dom_sf"/>
</dbReference>
<protein>
    <recommendedName>
        <fullName evidence="4">Pentacotripeptide-repeat region of PRORP domain-containing protein</fullName>
    </recommendedName>
</protein>
<evidence type="ECO:0000313" key="3">
    <source>
        <dbReference type="Proteomes" id="UP000006727"/>
    </source>
</evidence>
<reference evidence="2" key="3">
    <citation type="submission" date="2020-12" db="UniProtKB">
        <authorList>
            <consortium name="EnsemblPlants"/>
        </authorList>
    </citation>
    <scope>IDENTIFICATION</scope>
</reference>
<accession>A0A2K1K3C2</accession>
<keyword evidence="3" id="KW-1185">Reference proteome</keyword>
<evidence type="ECO:0008006" key="4">
    <source>
        <dbReference type="Google" id="ProtNLM"/>
    </source>
</evidence>
<name>A0A2K1K3C2_PHYPA</name>
<organism evidence="1">
    <name type="scientific">Physcomitrium patens</name>
    <name type="common">Spreading-leaved earth moss</name>
    <name type="synonym">Physcomitrella patens</name>
    <dbReference type="NCBI Taxonomy" id="3218"/>
    <lineage>
        <taxon>Eukaryota</taxon>
        <taxon>Viridiplantae</taxon>
        <taxon>Streptophyta</taxon>
        <taxon>Embryophyta</taxon>
        <taxon>Bryophyta</taxon>
        <taxon>Bryophytina</taxon>
        <taxon>Bryopsida</taxon>
        <taxon>Funariidae</taxon>
        <taxon>Funariales</taxon>
        <taxon>Funariaceae</taxon>
        <taxon>Physcomitrium</taxon>
    </lineage>
</organism>
<dbReference type="InParanoid" id="A0A2K1K3C2"/>
<gene>
    <name evidence="1" type="ORF">PHYPA_012739</name>
</gene>
<evidence type="ECO:0000313" key="2">
    <source>
        <dbReference type="EnsemblPlants" id="PAC:32913484.CDS.1"/>
    </source>
</evidence>
<proteinExistence type="predicted"/>
<dbReference type="Gene3D" id="1.25.40.10">
    <property type="entry name" value="Tetratricopeptide repeat domain"/>
    <property type="match status" value="1"/>
</dbReference>
<dbReference type="EMBL" id="ABEU02000009">
    <property type="protein sequence ID" value="PNR48264.1"/>
    <property type="molecule type" value="Genomic_DNA"/>
</dbReference>
<dbReference type="AlphaFoldDB" id="A0A2K1K3C2"/>
<dbReference type="Proteomes" id="UP000006727">
    <property type="component" value="Chromosome 9"/>
</dbReference>
<sequence length="54" mass="6185">MLSVAKKLHEACSFFDAILDRGLTPNIPIYNLFMDAFRKIGHLNMALVLFVELF</sequence>
<reference evidence="1 3" key="1">
    <citation type="journal article" date="2008" name="Science">
        <title>The Physcomitrella genome reveals evolutionary insights into the conquest of land by plants.</title>
        <authorList>
            <person name="Rensing S."/>
            <person name="Lang D."/>
            <person name="Zimmer A."/>
            <person name="Terry A."/>
            <person name="Salamov A."/>
            <person name="Shapiro H."/>
            <person name="Nishiyama T."/>
            <person name="Perroud P.-F."/>
            <person name="Lindquist E."/>
            <person name="Kamisugi Y."/>
            <person name="Tanahashi T."/>
            <person name="Sakakibara K."/>
            <person name="Fujita T."/>
            <person name="Oishi K."/>
            <person name="Shin-I T."/>
            <person name="Kuroki Y."/>
            <person name="Toyoda A."/>
            <person name="Suzuki Y."/>
            <person name="Hashimoto A."/>
            <person name="Yamaguchi K."/>
            <person name="Sugano A."/>
            <person name="Kohara Y."/>
            <person name="Fujiyama A."/>
            <person name="Anterola A."/>
            <person name="Aoki S."/>
            <person name="Ashton N."/>
            <person name="Barbazuk W.B."/>
            <person name="Barker E."/>
            <person name="Bennetzen J."/>
            <person name="Bezanilla M."/>
            <person name="Blankenship R."/>
            <person name="Cho S.H."/>
            <person name="Dutcher S."/>
            <person name="Estelle M."/>
            <person name="Fawcett J.A."/>
            <person name="Gundlach H."/>
            <person name="Hanada K."/>
            <person name="Heyl A."/>
            <person name="Hicks K.A."/>
            <person name="Hugh J."/>
            <person name="Lohr M."/>
            <person name="Mayer K."/>
            <person name="Melkozernov A."/>
            <person name="Murata T."/>
            <person name="Nelson D."/>
            <person name="Pils B."/>
            <person name="Prigge M."/>
            <person name="Reiss B."/>
            <person name="Renner T."/>
            <person name="Rombauts S."/>
            <person name="Rushton P."/>
            <person name="Sanderfoot A."/>
            <person name="Schween G."/>
            <person name="Shiu S.-H."/>
            <person name="Stueber K."/>
            <person name="Theodoulou F.L."/>
            <person name="Tu H."/>
            <person name="Van de Peer Y."/>
            <person name="Verrier P.J."/>
            <person name="Waters E."/>
            <person name="Wood A."/>
            <person name="Yang L."/>
            <person name="Cove D."/>
            <person name="Cuming A."/>
            <person name="Hasebe M."/>
            <person name="Lucas S."/>
            <person name="Mishler D.B."/>
            <person name="Reski R."/>
            <person name="Grigoriev I."/>
            <person name="Quatrano R.S."/>
            <person name="Boore J.L."/>
        </authorList>
    </citation>
    <scope>NUCLEOTIDE SEQUENCE [LARGE SCALE GENOMIC DNA]</scope>
    <source>
        <strain evidence="2 3">cv. Gransden 2004</strain>
    </source>
</reference>
<reference evidence="1 3" key="2">
    <citation type="journal article" date="2018" name="Plant J.">
        <title>The Physcomitrella patens chromosome-scale assembly reveals moss genome structure and evolution.</title>
        <authorList>
            <person name="Lang D."/>
            <person name="Ullrich K.K."/>
            <person name="Murat F."/>
            <person name="Fuchs J."/>
            <person name="Jenkins J."/>
            <person name="Haas F.B."/>
            <person name="Piednoel M."/>
            <person name="Gundlach H."/>
            <person name="Van Bel M."/>
            <person name="Meyberg R."/>
            <person name="Vives C."/>
            <person name="Morata J."/>
            <person name="Symeonidi A."/>
            <person name="Hiss M."/>
            <person name="Muchero W."/>
            <person name="Kamisugi Y."/>
            <person name="Saleh O."/>
            <person name="Blanc G."/>
            <person name="Decker E.L."/>
            <person name="van Gessel N."/>
            <person name="Grimwood J."/>
            <person name="Hayes R.D."/>
            <person name="Graham S.W."/>
            <person name="Gunter L.E."/>
            <person name="McDaniel S.F."/>
            <person name="Hoernstein S.N.W."/>
            <person name="Larsson A."/>
            <person name="Li F.W."/>
            <person name="Perroud P.F."/>
            <person name="Phillips J."/>
            <person name="Ranjan P."/>
            <person name="Rokshar D.S."/>
            <person name="Rothfels C.J."/>
            <person name="Schneider L."/>
            <person name="Shu S."/>
            <person name="Stevenson D.W."/>
            <person name="Thummler F."/>
            <person name="Tillich M."/>
            <person name="Villarreal Aguilar J.C."/>
            <person name="Widiez T."/>
            <person name="Wong G.K."/>
            <person name="Wymore A."/>
            <person name="Zhang Y."/>
            <person name="Zimmer A.D."/>
            <person name="Quatrano R.S."/>
            <person name="Mayer K.F.X."/>
            <person name="Goodstein D."/>
            <person name="Casacuberta J.M."/>
            <person name="Vandepoele K."/>
            <person name="Reski R."/>
            <person name="Cuming A.C."/>
            <person name="Tuskan G.A."/>
            <person name="Maumus F."/>
            <person name="Salse J."/>
            <person name="Schmutz J."/>
            <person name="Rensing S.A."/>
        </authorList>
    </citation>
    <scope>NUCLEOTIDE SEQUENCE [LARGE SCALE GENOMIC DNA]</scope>
    <source>
        <strain evidence="2 3">cv. Gransden 2004</strain>
    </source>
</reference>